<dbReference type="InterPro" id="IPR023045">
    <property type="entry name" value="MoaC"/>
</dbReference>
<dbReference type="GO" id="GO:0061799">
    <property type="term" value="F:cyclic pyranopterin monophosphate synthase activity"/>
    <property type="evidence" value="ECO:0007669"/>
    <property type="project" value="UniProtKB-UniRule"/>
</dbReference>
<dbReference type="Gene3D" id="3.30.70.640">
    <property type="entry name" value="Molybdopterin cofactor biosynthesis C (MoaC) domain"/>
    <property type="match status" value="1"/>
</dbReference>
<dbReference type="Pfam" id="PF01967">
    <property type="entry name" value="MoaC"/>
    <property type="match status" value="1"/>
</dbReference>
<dbReference type="EMBL" id="AFZC02000001">
    <property type="protein sequence ID" value="EHL10419.1"/>
    <property type="molecule type" value="Genomic_DNA"/>
</dbReference>
<accession>G9WPY6</accession>
<gene>
    <name evidence="6" type="primary">moaC</name>
    <name evidence="8" type="ORF">HMPREF9625_01419</name>
</gene>
<evidence type="ECO:0000256" key="2">
    <source>
        <dbReference type="ARBA" id="ARBA00005046"/>
    </source>
</evidence>
<dbReference type="PANTHER" id="PTHR22960:SF29">
    <property type="entry name" value="CYCLIC PYRANOPTERIN MONOPHOSPHATE SYNTHASE"/>
    <property type="match status" value="1"/>
</dbReference>
<dbReference type="AlphaFoldDB" id="G9WPY6"/>
<evidence type="ECO:0000313" key="8">
    <source>
        <dbReference type="EMBL" id="EHL10419.1"/>
    </source>
</evidence>
<evidence type="ECO:0000256" key="4">
    <source>
        <dbReference type="ARBA" id="ARBA00023150"/>
    </source>
</evidence>
<sequence length="168" mass="18387">MGEFTHFDDKGNARMVDVSEKDDTERVAVAVGSIFLNEEAMQAVLGKKIKKGDVFTVAQVAGIMGAKRCSDLIPLCHILPLHGAKIEFSVDEKRGEIKVISTMKTLGKTGVEMEALTGASIALLCIYDMCKAIDKRMHIEAVHLLEKKGGKSGDFSYEEGKSGDFRYE</sequence>
<feature type="binding site" evidence="6">
    <location>
        <begin position="75"/>
        <end position="77"/>
    </location>
    <ligand>
        <name>substrate</name>
    </ligand>
</feature>
<dbReference type="UniPathway" id="UPA00344"/>
<comment type="subunit">
    <text evidence="6">Homohexamer; trimer of dimers.</text>
</comment>
<dbReference type="InterPro" id="IPR047594">
    <property type="entry name" value="MoaC_bact/euk"/>
</dbReference>
<reference evidence="8" key="1">
    <citation type="submission" date="2011-08" db="EMBL/GenBank/DDBJ databases">
        <authorList>
            <consortium name="The Broad Institute Genome Sequencing Platform"/>
            <person name="Earl A."/>
            <person name="Ward D."/>
            <person name="Feldgarden M."/>
            <person name="Gevers D."/>
            <person name="Sizova M."/>
            <person name="Hazen A."/>
            <person name="Epstein S."/>
            <person name="Young S.K."/>
            <person name="Zeng Q."/>
            <person name="Gargeya S."/>
            <person name="Fitzgerald M."/>
            <person name="Haas B."/>
            <person name="Abouelleil A."/>
            <person name="Alvarado L."/>
            <person name="Arachchi H.M."/>
            <person name="Berlin A."/>
            <person name="Brown A."/>
            <person name="Chapman S.B."/>
            <person name="Chen Z."/>
            <person name="Dunbar C."/>
            <person name="Freedman E."/>
            <person name="Gearin G."/>
            <person name="Gellesch M."/>
            <person name="Goldberg J."/>
            <person name="Griggs A."/>
            <person name="Gujja S."/>
            <person name="Heiman D."/>
            <person name="Howarth C."/>
            <person name="Larson L."/>
            <person name="Lui A."/>
            <person name="MacDonald P.J.P."/>
            <person name="Montmayeur A."/>
            <person name="Murphy C."/>
            <person name="Neiman D."/>
            <person name="Pearson M."/>
            <person name="Priest M."/>
            <person name="Roberts A."/>
            <person name="Saif S."/>
            <person name="Shea T."/>
            <person name="Shenoy N."/>
            <person name="Sisk P."/>
            <person name="Stolte C."/>
            <person name="Sykes S."/>
            <person name="Wortman J."/>
            <person name="Nusbaum C."/>
            <person name="Birren B."/>
        </authorList>
    </citation>
    <scope>NUCLEOTIDE SEQUENCE</scope>
    <source>
        <strain evidence="8">ACB1</strain>
    </source>
</reference>
<comment type="pathway">
    <text evidence="2 6">Cofactor biosynthesis; molybdopterin biosynthesis.</text>
</comment>
<dbReference type="PANTHER" id="PTHR22960">
    <property type="entry name" value="MOLYBDOPTERIN COFACTOR SYNTHESIS PROTEIN A"/>
    <property type="match status" value="1"/>
</dbReference>
<dbReference type="SUPFAM" id="SSF55040">
    <property type="entry name" value="Molybdenum cofactor biosynthesis protein C, MoaC"/>
    <property type="match status" value="1"/>
</dbReference>
<dbReference type="EC" id="4.6.1.17" evidence="3 6"/>
<comment type="caution">
    <text evidence="8">The sequence shown here is derived from an EMBL/GenBank/DDBJ whole genome shotgun (WGS) entry which is preliminary data.</text>
</comment>
<dbReference type="HAMAP" id="MF_01224_B">
    <property type="entry name" value="MoaC_B"/>
    <property type="match status" value="1"/>
</dbReference>
<protein>
    <recommendedName>
        <fullName evidence="3 6">Cyclic pyranopterin monophosphate synthase</fullName>
        <ecNumber evidence="3 6">4.6.1.17</ecNumber>
    </recommendedName>
    <alternativeName>
        <fullName evidence="6">Molybdenum cofactor biosynthesis protein C</fullName>
    </alternativeName>
</protein>
<dbReference type="CDD" id="cd01420">
    <property type="entry name" value="MoaC_PE"/>
    <property type="match status" value="1"/>
</dbReference>
<evidence type="ECO:0000256" key="3">
    <source>
        <dbReference type="ARBA" id="ARBA00012575"/>
    </source>
</evidence>
<dbReference type="InterPro" id="IPR002820">
    <property type="entry name" value="Mopterin_CF_biosynth-C_dom"/>
</dbReference>
<reference evidence="8" key="2">
    <citation type="submission" date="2013-03" db="EMBL/GenBank/DDBJ databases">
        <title>The Genome Sequence of Oribacterium sp. ACB1.</title>
        <authorList>
            <consortium name="The Broad Institute Genomics Platform"/>
            <consortium name="The Broad Institute Genome Sequencing Center for Infectious Disease"/>
            <person name="Earl A."/>
            <person name="Ward D."/>
            <person name="Feldgarden M."/>
            <person name="Gevers D."/>
            <person name="Sizova M."/>
            <person name="Hazen A."/>
            <person name="Epstein S."/>
            <person name="Walker B."/>
            <person name="Young S."/>
            <person name="Zeng Q."/>
            <person name="Gargeya S."/>
            <person name="Fitzgerald M."/>
            <person name="Haas B."/>
            <person name="Abouelleil A."/>
            <person name="Allen A.W."/>
            <person name="Alvarado L."/>
            <person name="Arachchi H.M."/>
            <person name="Berlin A.M."/>
            <person name="Chapman S.B."/>
            <person name="Gainer-Dewar J."/>
            <person name="Goldberg J."/>
            <person name="Griggs A."/>
            <person name="Gujja S."/>
            <person name="Hansen M."/>
            <person name="Howarth C."/>
            <person name="Imamovic A."/>
            <person name="Ireland A."/>
            <person name="Larimer J."/>
            <person name="McCowan C."/>
            <person name="Murphy C."/>
            <person name="Pearson M."/>
            <person name="Poon T.W."/>
            <person name="Priest M."/>
            <person name="Roberts A."/>
            <person name="Saif S."/>
            <person name="Shea T."/>
            <person name="Sisk P."/>
            <person name="Sykes S."/>
            <person name="Wortman J."/>
            <person name="Nusbaum C."/>
            <person name="Birren B."/>
        </authorList>
    </citation>
    <scope>NUCLEOTIDE SEQUENCE [LARGE SCALE GENOMIC DNA]</scope>
    <source>
        <strain evidence="8">ACB1</strain>
    </source>
</reference>
<keyword evidence="4 6" id="KW-0501">Molybdenum cofactor biosynthesis</keyword>
<dbReference type="RefSeq" id="WP_009535265.1">
    <property type="nucleotide sequence ID" value="NZ_KE148312.1"/>
</dbReference>
<feature type="binding site" evidence="6">
    <location>
        <begin position="113"/>
        <end position="114"/>
    </location>
    <ligand>
        <name>substrate</name>
    </ligand>
</feature>
<dbReference type="PATRIC" id="fig|796943.3.peg.1877"/>
<organism evidence="8 9">
    <name type="scientific">Oribacterium parvum ACB1</name>
    <dbReference type="NCBI Taxonomy" id="796943"/>
    <lineage>
        <taxon>Bacteria</taxon>
        <taxon>Bacillati</taxon>
        <taxon>Bacillota</taxon>
        <taxon>Clostridia</taxon>
        <taxon>Lachnospirales</taxon>
        <taxon>Lachnospiraceae</taxon>
        <taxon>Oribacterium</taxon>
    </lineage>
</organism>
<dbReference type="NCBIfam" id="TIGR00581">
    <property type="entry name" value="moaC"/>
    <property type="match status" value="1"/>
</dbReference>
<comment type="function">
    <text evidence="6">Catalyzes the conversion of (8S)-3',8-cyclo-7,8-dihydroguanosine 5'-triphosphate to cyclic pyranopterin monophosphate (cPMP).</text>
</comment>
<dbReference type="STRING" id="796943.HMPREF9625_01419"/>
<feature type="active site" evidence="6">
    <location>
        <position position="128"/>
    </location>
</feature>
<proteinExistence type="inferred from homology"/>
<keyword evidence="9" id="KW-1185">Reference proteome</keyword>
<evidence type="ECO:0000256" key="6">
    <source>
        <dbReference type="HAMAP-Rule" id="MF_01224"/>
    </source>
</evidence>
<name>G9WPY6_9FIRM</name>
<dbReference type="InterPro" id="IPR036522">
    <property type="entry name" value="MoaC_sf"/>
</dbReference>
<evidence type="ECO:0000313" key="9">
    <source>
        <dbReference type="Proteomes" id="UP000018461"/>
    </source>
</evidence>
<evidence type="ECO:0000256" key="5">
    <source>
        <dbReference type="ARBA" id="ARBA00023239"/>
    </source>
</evidence>
<dbReference type="HOGENOM" id="CLU_074693_1_1_9"/>
<dbReference type="GO" id="GO:0006777">
    <property type="term" value="P:Mo-molybdopterin cofactor biosynthetic process"/>
    <property type="evidence" value="ECO:0007669"/>
    <property type="project" value="UniProtKB-UniRule"/>
</dbReference>
<evidence type="ECO:0000256" key="1">
    <source>
        <dbReference type="ARBA" id="ARBA00001637"/>
    </source>
</evidence>
<comment type="similarity">
    <text evidence="6">Belongs to the MoaC family.</text>
</comment>
<dbReference type="NCBIfam" id="NF006870">
    <property type="entry name" value="PRK09364.1"/>
    <property type="match status" value="1"/>
</dbReference>
<comment type="catalytic activity">
    <reaction evidence="1 6">
        <text>(8S)-3',8-cyclo-7,8-dihydroguanosine 5'-triphosphate = cyclic pyranopterin phosphate + diphosphate</text>
        <dbReference type="Rhea" id="RHEA:49580"/>
        <dbReference type="ChEBI" id="CHEBI:33019"/>
        <dbReference type="ChEBI" id="CHEBI:59648"/>
        <dbReference type="ChEBI" id="CHEBI:131766"/>
        <dbReference type="EC" id="4.6.1.17"/>
    </reaction>
</comment>
<dbReference type="InterPro" id="IPR050105">
    <property type="entry name" value="MoCo_biosynth_MoaA/MoaC"/>
</dbReference>
<dbReference type="Proteomes" id="UP000018461">
    <property type="component" value="Unassembled WGS sequence"/>
</dbReference>
<keyword evidence="5 6" id="KW-0456">Lyase</keyword>
<evidence type="ECO:0000259" key="7">
    <source>
        <dbReference type="Pfam" id="PF01967"/>
    </source>
</evidence>
<feature type="domain" description="Molybdopterin cofactor biosynthesis C (MoaC)" evidence="7">
    <location>
        <begin position="15"/>
        <end position="150"/>
    </location>
</feature>